<dbReference type="InterPro" id="IPR052237">
    <property type="entry name" value="Ataxin-7-like_regulator"/>
</dbReference>
<dbReference type="Proteomes" id="UP000292052">
    <property type="component" value="Unassembled WGS sequence"/>
</dbReference>
<feature type="domain" description="SCA7" evidence="2">
    <location>
        <begin position="223"/>
        <end position="289"/>
    </location>
</feature>
<feature type="region of interest" description="Disordered" evidence="1">
    <location>
        <begin position="86"/>
        <end position="226"/>
    </location>
</feature>
<dbReference type="PANTHER" id="PTHR15117:SF24">
    <property type="entry name" value="SCA7 DOMAIN-CONTAINING PROTEIN"/>
    <property type="match status" value="1"/>
</dbReference>
<dbReference type="OrthoDB" id="21678at2759"/>
<feature type="compositionally biased region" description="Basic residues" evidence="1">
    <location>
        <begin position="101"/>
        <end position="111"/>
    </location>
</feature>
<reference evidence="3 4" key="1">
    <citation type="submission" date="2017-03" db="EMBL/GenBank/DDBJ databases">
        <title>Genome of the blue death feigning beetle - Asbolus verrucosus.</title>
        <authorList>
            <person name="Rider S.D."/>
        </authorList>
    </citation>
    <scope>NUCLEOTIDE SEQUENCE [LARGE SCALE GENOMIC DNA]</scope>
    <source>
        <strain evidence="3">Butters</strain>
        <tissue evidence="3">Head and leg muscle</tissue>
    </source>
</reference>
<dbReference type="PANTHER" id="PTHR15117">
    <property type="entry name" value="ATAXIN 7 RELATED"/>
    <property type="match status" value="1"/>
</dbReference>
<evidence type="ECO:0000313" key="4">
    <source>
        <dbReference type="Proteomes" id="UP000292052"/>
    </source>
</evidence>
<name>A0A482W435_ASBVE</name>
<protein>
    <recommendedName>
        <fullName evidence="2">SCA7 domain-containing protein</fullName>
    </recommendedName>
</protein>
<organism evidence="3 4">
    <name type="scientific">Asbolus verrucosus</name>
    <name type="common">Desert ironclad beetle</name>
    <dbReference type="NCBI Taxonomy" id="1661398"/>
    <lineage>
        <taxon>Eukaryota</taxon>
        <taxon>Metazoa</taxon>
        <taxon>Ecdysozoa</taxon>
        <taxon>Arthropoda</taxon>
        <taxon>Hexapoda</taxon>
        <taxon>Insecta</taxon>
        <taxon>Pterygota</taxon>
        <taxon>Neoptera</taxon>
        <taxon>Endopterygota</taxon>
        <taxon>Coleoptera</taxon>
        <taxon>Polyphaga</taxon>
        <taxon>Cucujiformia</taxon>
        <taxon>Tenebrionidae</taxon>
        <taxon>Pimeliinae</taxon>
        <taxon>Asbolus</taxon>
    </lineage>
</organism>
<feature type="compositionally biased region" description="Pro residues" evidence="1">
    <location>
        <begin position="182"/>
        <end position="194"/>
    </location>
</feature>
<evidence type="ECO:0000313" key="3">
    <source>
        <dbReference type="EMBL" id="RZC39900.1"/>
    </source>
</evidence>
<dbReference type="PROSITE" id="PS51505">
    <property type="entry name" value="SCA7"/>
    <property type="match status" value="1"/>
</dbReference>
<keyword evidence="4" id="KW-1185">Reference proteome</keyword>
<accession>A0A482W435</accession>
<dbReference type="STRING" id="1661398.A0A482W435"/>
<dbReference type="EMBL" id="QDEB01030627">
    <property type="protein sequence ID" value="RZC39900.1"/>
    <property type="molecule type" value="Genomic_DNA"/>
</dbReference>
<dbReference type="InterPro" id="IPR013243">
    <property type="entry name" value="SCA7_dom"/>
</dbReference>
<dbReference type="AlphaFoldDB" id="A0A482W435"/>
<evidence type="ECO:0000256" key="1">
    <source>
        <dbReference type="SAM" id="MobiDB-lite"/>
    </source>
</evidence>
<feature type="compositionally biased region" description="Polar residues" evidence="1">
    <location>
        <begin position="156"/>
        <end position="171"/>
    </location>
</feature>
<comment type="caution">
    <text evidence="3">The sequence shown here is derived from an EMBL/GenBank/DDBJ whole genome shotgun (WGS) entry which is preliminary data.</text>
</comment>
<proteinExistence type="predicted"/>
<feature type="compositionally biased region" description="Basic residues" evidence="1">
    <location>
        <begin position="215"/>
        <end position="225"/>
    </location>
</feature>
<dbReference type="Pfam" id="PF08313">
    <property type="entry name" value="SCA7"/>
    <property type="match status" value="1"/>
</dbReference>
<sequence>MDSYFESTLEDVLRWEIFEQFGDLSTVHEDSGEEDNYVSHRPKEAVHYLQRDFISLYGSHPKMEDRIYSTCGVCEQVFNPRAVASHKEHCPGKGKIQSQQLKKKVKSKKKLQGSSVPLPPLFKKESPGPPVLSKFSDISPPQVSRIAPDVLPISDPINSTTPTPKVNNEITEPSPSTSVASPPTPPPPPLPPSPILLHEVPLVEETTTTSNSSSSRHKKSKKSTKALREYDPDIHCGVIEGQKGPCTRSITCSNHKIQLRKSVLGRSKNIHVLIAEKKAAKEKESRRRSPTHLLAIEPDSSSEFMFPLIEPEPINCDVPESNDEVSEFVATPTLPSTITLADLPENELHDEVESDDPSNQLESGYCSIETSLSTKSSPVLYFNPISPIFVVTPVQFIQKENTVFVETPQRVHSPPPNGYFLTMPEPSSNIKLYKSHPKPTILPTYGARKVGGAILGSNQRLEYQKNDIQMAINTKRMPTTSTNCKATSYNVPPQRSILLKTKGINKVNCKRSSTEKLSASDSKQIKLPADVNGFILHTEMSEVAETPQPNHCIQENINLLNMK</sequence>
<evidence type="ECO:0000259" key="2">
    <source>
        <dbReference type="PROSITE" id="PS51505"/>
    </source>
</evidence>
<gene>
    <name evidence="3" type="ORF">BDFB_000856</name>
</gene>